<dbReference type="EMBL" id="FXAT01000003">
    <property type="protein sequence ID" value="SMG39659.1"/>
    <property type="molecule type" value="Genomic_DNA"/>
</dbReference>
<evidence type="ECO:0000313" key="1">
    <source>
        <dbReference type="EMBL" id="SMG39659.1"/>
    </source>
</evidence>
<protein>
    <submittedName>
        <fullName evidence="1">Uncharacterized protein</fullName>
    </submittedName>
</protein>
<reference evidence="2" key="1">
    <citation type="submission" date="2017-04" db="EMBL/GenBank/DDBJ databases">
        <authorList>
            <person name="Varghese N."/>
            <person name="Submissions S."/>
        </authorList>
    </citation>
    <scope>NUCLEOTIDE SEQUENCE [LARGE SCALE GENOMIC DNA]</scope>
    <source>
        <strain evidence="2">LMG 29540</strain>
    </source>
</reference>
<gene>
    <name evidence="1" type="ORF">SAMN06265784_103693</name>
</gene>
<accession>A0A1X7KEH4</accession>
<dbReference type="Proteomes" id="UP000193228">
    <property type="component" value="Unassembled WGS sequence"/>
</dbReference>
<evidence type="ECO:0000313" key="2">
    <source>
        <dbReference type="Proteomes" id="UP000193228"/>
    </source>
</evidence>
<sequence length="192" mass="20626">MHAFARLAIRCPSWRGSWQNCALLLATRPLMMLSGAAKLASRRFMPMKTAVLLARQVRRTTMSGASPLTYGTGSIAPGAMADASDRALVAKSGCNDRLGRRVCENNWIGHTDGDIRAGRVCGWRVYRGLESARGACGRPTQGQCCAQAPGSSTRRSACDESARAAHADICTQARGEATQHTKGSARNRARYV</sequence>
<name>A0A1X7KEH4_9BURK</name>
<organism evidence="1 2">
    <name type="scientific">Paraburkholderia susongensis</name>
    <dbReference type="NCBI Taxonomy" id="1515439"/>
    <lineage>
        <taxon>Bacteria</taxon>
        <taxon>Pseudomonadati</taxon>
        <taxon>Pseudomonadota</taxon>
        <taxon>Betaproteobacteria</taxon>
        <taxon>Burkholderiales</taxon>
        <taxon>Burkholderiaceae</taxon>
        <taxon>Paraburkholderia</taxon>
    </lineage>
</organism>
<dbReference type="AlphaFoldDB" id="A0A1X7KEH4"/>
<keyword evidence="2" id="KW-1185">Reference proteome</keyword>
<proteinExistence type="predicted"/>